<gene>
    <name evidence="3" type="ORF">F3Y22_tig00113725pilonHSYRG00967</name>
</gene>
<feature type="compositionally biased region" description="Acidic residues" evidence="1">
    <location>
        <begin position="122"/>
        <end position="131"/>
    </location>
</feature>
<dbReference type="Pfam" id="PF10551">
    <property type="entry name" value="MULE"/>
    <property type="match status" value="1"/>
</dbReference>
<dbReference type="AlphaFoldDB" id="A0A6A2X3G5"/>
<feature type="domain" description="MULE transposase" evidence="2">
    <location>
        <begin position="220"/>
        <end position="291"/>
    </location>
</feature>
<feature type="compositionally biased region" description="Gly residues" evidence="1">
    <location>
        <begin position="99"/>
        <end position="116"/>
    </location>
</feature>
<comment type="caution">
    <text evidence="3">The sequence shown here is derived from an EMBL/GenBank/DDBJ whole genome shotgun (WGS) entry which is preliminary data.</text>
</comment>
<dbReference type="EMBL" id="VEPZ02001720">
    <property type="protein sequence ID" value="KAE8661555.1"/>
    <property type="molecule type" value="Genomic_DNA"/>
</dbReference>
<feature type="region of interest" description="Disordered" evidence="1">
    <location>
        <begin position="97"/>
        <end position="204"/>
    </location>
</feature>
<dbReference type="InterPro" id="IPR018289">
    <property type="entry name" value="MULE_transposase_dom"/>
</dbReference>
<feature type="compositionally biased region" description="Basic and acidic residues" evidence="1">
    <location>
        <begin position="148"/>
        <end position="168"/>
    </location>
</feature>
<dbReference type="Proteomes" id="UP000436088">
    <property type="component" value="Unassembled WGS sequence"/>
</dbReference>
<sequence length="308" mass="33023">MLVVVKFIDEGMIAGEVNRIDGQVTSVVLSDLQDKTLLGKKNYINVEHEVDTPVIVNDILRITVGEGVGDCAADKIAKNVVNTASLDNIGDAAEQGGFECDGGGGGIDAGGGGGEGVQETENTSEDDEESDSEKQNAYSMDVPYLSDGKGDDELQSGRENIKDKNHVDEENDSGSIENDTEIHDEAVDGGGNNGVTEDVGGNDTDYYDSDDHGSLIRPTIGLDGCFFKGTFKGILLSTVGRDGNDQMYPIIWVVIEGERTNSWSWFISIVATDLRLDDGFGYTIISDQYKSGTSELKKRRGDEESIGI</sequence>
<reference evidence="3" key="1">
    <citation type="submission" date="2019-09" db="EMBL/GenBank/DDBJ databases">
        <title>Draft genome information of white flower Hibiscus syriacus.</title>
        <authorList>
            <person name="Kim Y.-M."/>
        </authorList>
    </citation>
    <scope>NUCLEOTIDE SEQUENCE [LARGE SCALE GENOMIC DNA]</scope>
    <source>
        <strain evidence="3">YM2019G1</strain>
    </source>
</reference>
<organism evidence="3 4">
    <name type="scientific">Hibiscus syriacus</name>
    <name type="common">Rose of Sharon</name>
    <dbReference type="NCBI Taxonomy" id="106335"/>
    <lineage>
        <taxon>Eukaryota</taxon>
        <taxon>Viridiplantae</taxon>
        <taxon>Streptophyta</taxon>
        <taxon>Embryophyta</taxon>
        <taxon>Tracheophyta</taxon>
        <taxon>Spermatophyta</taxon>
        <taxon>Magnoliopsida</taxon>
        <taxon>eudicotyledons</taxon>
        <taxon>Gunneridae</taxon>
        <taxon>Pentapetalae</taxon>
        <taxon>rosids</taxon>
        <taxon>malvids</taxon>
        <taxon>Malvales</taxon>
        <taxon>Malvaceae</taxon>
        <taxon>Malvoideae</taxon>
        <taxon>Hibiscus</taxon>
    </lineage>
</organism>
<name>A0A6A2X3G5_HIBSY</name>
<dbReference type="PANTHER" id="PTHR31973:SF187">
    <property type="entry name" value="MUTATOR TRANSPOSASE MUDRA PROTEIN"/>
    <property type="match status" value="1"/>
</dbReference>
<evidence type="ECO:0000313" key="4">
    <source>
        <dbReference type="Proteomes" id="UP000436088"/>
    </source>
</evidence>
<dbReference type="PANTHER" id="PTHR31973">
    <property type="entry name" value="POLYPROTEIN, PUTATIVE-RELATED"/>
    <property type="match status" value="1"/>
</dbReference>
<keyword evidence="4" id="KW-1185">Reference proteome</keyword>
<proteinExistence type="predicted"/>
<evidence type="ECO:0000256" key="1">
    <source>
        <dbReference type="SAM" id="MobiDB-lite"/>
    </source>
</evidence>
<evidence type="ECO:0000259" key="2">
    <source>
        <dbReference type="Pfam" id="PF10551"/>
    </source>
</evidence>
<protein>
    <recommendedName>
        <fullName evidence="2">MULE transposase domain-containing protein</fullName>
    </recommendedName>
</protein>
<evidence type="ECO:0000313" key="3">
    <source>
        <dbReference type="EMBL" id="KAE8661555.1"/>
    </source>
</evidence>
<accession>A0A6A2X3G5</accession>